<reference evidence="2" key="2">
    <citation type="submission" date="2021-01" db="EMBL/GenBank/DDBJ databases">
        <authorList>
            <person name="Schikora-Tamarit M.A."/>
        </authorList>
    </citation>
    <scope>NUCLEOTIDE SEQUENCE</scope>
    <source>
        <strain evidence="2">CBS2887</strain>
    </source>
</reference>
<gene>
    <name evidence="2" type="ORF">WICPIJ_004878</name>
</gene>
<accession>A0A9P8Q4M4</accession>
<feature type="region of interest" description="Disordered" evidence="1">
    <location>
        <begin position="1"/>
        <end position="24"/>
    </location>
</feature>
<name>A0A9P8Q4M4_WICPI</name>
<dbReference type="Proteomes" id="UP000774326">
    <property type="component" value="Unassembled WGS sequence"/>
</dbReference>
<organism evidence="2 3">
    <name type="scientific">Wickerhamomyces pijperi</name>
    <name type="common">Yeast</name>
    <name type="synonym">Pichia pijperi</name>
    <dbReference type="NCBI Taxonomy" id="599730"/>
    <lineage>
        <taxon>Eukaryota</taxon>
        <taxon>Fungi</taxon>
        <taxon>Dikarya</taxon>
        <taxon>Ascomycota</taxon>
        <taxon>Saccharomycotina</taxon>
        <taxon>Saccharomycetes</taxon>
        <taxon>Phaffomycetales</taxon>
        <taxon>Wickerhamomycetaceae</taxon>
        <taxon>Wickerhamomyces</taxon>
    </lineage>
</organism>
<reference evidence="2" key="1">
    <citation type="journal article" date="2021" name="Open Biol.">
        <title>Shared evolutionary footprints suggest mitochondrial oxidative damage underlies multiple complex I losses in fungi.</title>
        <authorList>
            <person name="Schikora-Tamarit M.A."/>
            <person name="Marcet-Houben M."/>
            <person name="Nosek J."/>
            <person name="Gabaldon T."/>
        </authorList>
    </citation>
    <scope>NUCLEOTIDE SEQUENCE</scope>
    <source>
        <strain evidence="2">CBS2887</strain>
    </source>
</reference>
<evidence type="ECO:0000313" key="2">
    <source>
        <dbReference type="EMBL" id="KAH3684148.1"/>
    </source>
</evidence>
<proteinExistence type="predicted"/>
<evidence type="ECO:0000256" key="1">
    <source>
        <dbReference type="SAM" id="MobiDB-lite"/>
    </source>
</evidence>
<dbReference type="AlphaFoldDB" id="A0A9P8Q4M4"/>
<evidence type="ECO:0000313" key="3">
    <source>
        <dbReference type="Proteomes" id="UP000774326"/>
    </source>
</evidence>
<dbReference type="EMBL" id="JAEUBG010002687">
    <property type="protein sequence ID" value="KAH3684148.1"/>
    <property type="molecule type" value="Genomic_DNA"/>
</dbReference>
<keyword evidence="3" id="KW-1185">Reference proteome</keyword>
<comment type="caution">
    <text evidence="2">The sequence shown here is derived from an EMBL/GenBank/DDBJ whole genome shotgun (WGS) entry which is preliminary data.</text>
</comment>
<sequence>MLKSGRDEESGITGPVNGSNIGEMTSVDSVTNKWSKLSVFLEIRGLPDLNKSTNSNGKVMGVWSELDIIDFVFEIEVVENGTGLEIDQDSSTVDINR</sequence>
<protein>
    <submittedName>
        <fullName evidence="2">Uncharacterized protein</fullName>
    </submittedName>
</protein>